<reference evidence="2 3" key="1">
    <citation type="journal article" date="2016" name="Antonie Van Leeuwenhoek">
        <title>Denitratimonas tolerans gen. nov., sp. nov., a denitrifying bacterium isolated from a bioreactor for tannery wastewater treatment.</title>
        <authorList>
            <person name="Han S.I."/>
            <person name="Kim J.O."/>
            <person name="Lee Y.R."/>
            <person name="Ekpeghere K.I."/>
            <person name="Koh S.C."/>
            <person name="Whang K.S."/>
        </authorList>
    </citation>
    <scope>NUCLEOTIDE SEQUENCE [LARGE SCALE GENOMIC DNA]</scope>
    <source>
        <strain evidence="2 3">KACC 17565</strain>
    </source>
</reference>
<feature type="chain" id="PRO_5043656552" evidence="1">
    <location>
        <begin position="29"/>
        <end position="120"/>
    </location>
</feature>
<dbReference type="PROSITE" id="PS51257">
    <property type="entry name" value="PROKAR_LIPOPROTEIN"/>
    <property type="match status" value="1"/>
</dbReference>
<gene>
    <name evidence="2" type="ORF">WB794_02965</name>
</gene>
<dbReference type="EMBL" id="JBBDHC010000003">
    <property type="protein sequence ID" value="MEJ1248636.1"/>
    <property type="molecule type" value="Genomic_DNA"/>
</dbReference>
<organism evidence="2 3">
    <name type="scientific">Denitratimonas tolerans</name>
    <dbReference type="NCBI Taxonomy" id="1338420"/>
    <lineage>
        <taxon>Bacteria</taxon>
        <taxon>Pseudomonadati</taxon>
        <taxon>Pseudomonadota</taxon>
        <taxon>Gammaproteobacteria</taxon>
        <taxon>Lysobacterales</taxon>
        <taxon>Lysobacteraceae</taxon>
        <taxon>Denitratimonas</taxon>
    </lineage>
</organism>
<protein>
    <submittedName>
        <fullName evidence="2">Uncharacterized protein</fullName>
    </submittedName>
</protein>
<proteinExistence type="predicted"/>
<comment type="caution">
    <text evidence="2">The sequence shown here is derived from an EMBL/GenBank/DDBJ whole genome shotgun (WGS) entry which is preliminary data.</text>
</comment>
<accession>A0AAW9R2T3</accession>
<keyword evidence="3" id="KW-1185">Reference proteome</keyword>
<evidence type="ECO:0000313" key="2">
    <source>
        <dbReference type="EMBL" id="MEJ1248636.1"/>
    </source>
</evidence>
<evidence type="ECO:0000313" key="3">
    <source>
        <dbReference type="Proteomes" id="UP001364472"/>
    </source>
</evidence>
<keyword evidence="1" id="KW-0732">Signal</keyword>
<dbReference type="RefSeq" id="WP_337334355.1">
    <property type="nucleotide sequence ID" value="NZ_JBBDHC010000003.1"/>
</dbReference>
<evidence type="ECO:0000256" key="1">
    <source>
        <dbReference type="SAM" id="SignalP"/>
    </source>
</evidence>
<dbReference type="AlphaFoldDB" id="A0AAW9R2T3"/>
<sequence length="120" mass="12280">MKSVNSCCVKQALAVAVMAACASLSAQAGEPGSVDKSVLAQVMALNGLDERGAIERLAAEEAGADSGLAFDVGYSDVSERGIPRGDHGRNISAWHGHALHGTFRAASVDKEIEASRLSAG</sequence>
<name>A0AAW9R2T3_9GAMM</name>
<feature type="signal peptide" evidence="1">
    <location>
        <begin position="1"/>
        <end position="28"/>
    </location>
</feature>
<dbReference type="Proteomes" id="UP001364472">
    <property type="component" value="Unassembled WGS sequence"/>
</dbReference>